<evidence type="ECO:0000256" key="8">
    <source>
        <dbReference type="ARBA" id="ARBA00022840"/>
    </source>
</evidence>
<dbReference type="InterPro" id="IPR036565">
    <property type="entry name" value="Mur-like_cat_sf"/>
</dbReference>
<dbReference type="Pfam" id="PF08245">
    <property type="entry name" value="Mur_ligase_M"/>
    <property type="match status" value="1"/>
</dbReference>
<dbReference type="SUPFAM" id="SSF51984">
    <property type="entry name" value="MurCD N-terminal domain"/>
    <property type="match status" value="1"/>
</dbReference>
<dbReference type="GO" id="GO:0008763">
    <property type="term" value="F:UDP-N-acetylmuramate-L-alanine ligase activity"/>
    <property type="evidence" value="ECO:0007669"/>
    <property type="project" value="UniProtKB-UniRule"/>
</dbReference>
<organism evidence="18 19">
    <name type="scientific">Desulfuromonas thiophila</name>
    <dbReference type="NCBI Taxonomy" id="57664"/>
    <lineage>
        <taxon>Bacteria</taxon>
        <taxon>Pseudomonadati</taxon>
        <taxon>Thermodesulfobacteriota</taxon>
        <taxon>Desulfuromonadia</taxon>
        <taxon>Desulfuromonadales</taxon>
        <taxon>Desulfuromonadaceae</taxon>
        <taxon>Desulfuromonas</taxon>
    </lineage>
</organism>
<evidence type="ECO:0000313" key="18">
    <source>
        <dbReference type="EMBL" id="SDD90688.1"/>
    </source>
</evidence>
<dbReference type="GO" id="GO:0071555">
    <property type="term" value="P:cell wall organization"/>
    <property type="evidence" value="ECO:0007669"/>
    <property type="project" value="UniProtKB-KW"/>
</dbReference>
<dbReference type="Pfam" id="PF01225">
    <property type="entry name" value="Mur_ligase"/>
    <property type="match status" value="1"/>
</dbReference>
<evidence type="ECO:0000256" key="6">
    <source>
        <dbReference type="ARBA" id="ARBA00022618"/>
    </source>
</evidence>
<evidence type="ECO:0000256" key="4">
    <source>
        <dbReference type="ARBA" id="ARBA00022490"/>
    </source>
</evidence>
<dbReference type="AlphaFoldDB" id="A0A1G6YJY3"/>
<keyword evidence="10 14" id="KW-0573">Peptidoglycan synthesis</keyword>
<evidence type="ECO:0000256" key="1">
    <source>
        <dbReference type="ARBA" id="ARBA00004496"/>
    </source>
</evidence>
<dbReference type="Proteomes" id="UP000243205">
    <property type="component" value="Unassembled WGS sequence"/>
</dbReference>
<dbReference type="EMBL" id="FNAQ01000002">
    <property type="protein sequence ID" value="SDD90688.1"/>
    <property type="molecule type" value="Genomic_DNA"/>
</dbReference>
<evidence type="ECO:0000256" key="9">
    <source>
        <dbReference type="ARBA" id="ARBA00022960"/>
    </source>
</evidence>
<dbReference type="SUPFAM" id="SSF53244">
    <property type="entry name" value="MurD-like peptide ligases, peptide-binding domain"/>
    <property type="match status" value="1"/>
</dbReference>
<keyword evidence="12 14" id="KW-0961">Cell wall biogenesis/degradation</keyword>
<dbReference type="InterPro" id="IPR005758">
    <property type="entry name" value="UDP-N-AcMur_Ala_ligase_MurC"/>
</dbReference>
<gene>
    <name evidence="14" type="primary">murC</name>
    <name evidence="18" type="ORF">SAMN05661003_10279</name>
</gene>
<dbReference type="STRING" id="57664.SAMN05661003_10279"/>
<keyword evidence="7 14" id="KW-0547">Nucleotide-binding</keyword>
<dbReference type="PANTHER" id="PTHR43445">
    <property type="entry name" value="UDP-N-ACETYLMURAMATE--L-ALANINE LIGASE-RELATED"/>
    <property type="match status" value="1"/>
</dbReference>
<dbReference type="Gene3D" id="3.40.1190.10">
    <property type="entry name" value="Mur-like, catalytic domain"/>
    <property type="match status" value="1"/>
</dbReference>
<dbReference type="Gene3D" id="3.90.190.20">
    <property type="entry name" value="Mur ligase, C-terminal domain"/>
    <property type="match status" value="1"/>
</dbReference>
<dbReference type="PANTHER" id="PTHR43445:SF3">
    <property type="entry name" value="UDP-N-ACETYLMURAMATE--L-ALANINE LIGASE"/>
    <property type="match status" value="1"/>
</dbReference>
<sequence length="460" mass="49733">MYGRFRNIHFVGIGGIGMSGIAEVLLNLGYEVSGSDLRSSEQTRHLEHLGGRCYIGHVAEQVHQAQVVVTSSAVPADNVEVREAQRLKIPVIPRAEMLAELMRLKYGIAIAGTHGKTTTTSMVATLLSHAGIDPTAVVGGRLNALGTNAKLGQGPFMVVEADESDGSFLRLSPTIAVVTNIDRDHLDYYADLDAIRQVFVDFVNKIPFYGLAVLCLDDANVQAMLPQVHKRFVTYGLSPQADYYATDIVQAAGGLDFTVCQAGEKRERLRLEMPGQHNVLNALAALAVARELDVPFATIREGFAAFAGVQRRFQIKYDQAVMVVDDYGHHPAEIRATLAAARAGWDRRLVVVFQPHRYSRTRALFDEFVTAFYQADVLLVLDVYAAGEPADPAVCSAALVAAIANHGHRAACYCASAAQALQQLCELLQPGDLMITLGAGNVWQLGEELIATLPPADPAA</sequence>
<feature type="domain" description="Mur ligase N-terminal catalytic" evidence="15">
    <location>
        <begin position="7"/>
        <end position="106"/>
    </location>
</feature>
<comment type="pathway">
    <text evidence="2 14">Cell wall biogenesis; peptidoglycan biosynthesis.</text>
</comment>
<dbReference type="SUPFAM" id="SSF53623">
    <property type="entry name" value="MurD-like peptide ligases, catalytic domain"/>
    <property type="match status" value="1"/>
</dbReference>
<dbReference type="InterPro" id="IPR036615">
    <property type="entry name" value="Mur_ligase_C_dom_sf"/>
</dbReference>
<accession>A0A1G6YJY3</accession>
<dbReference type="InterPro" id="IPR050061">
    <property type="entry name" value="MurCDEF_pg_biosynth"/>
</dbReference>
<dbReference type="RefSeq" id="WP_092076010.1">
    <property type="nucleotide sequence ID" value="NZ_FNAQ01000002.1"/>
</dbReference>
<comment type="similarity">
    <text evidence="14">Belongs to the MurCDEF family.</text>
</comment>
<dbReference type="NCBIfam" id="TIGR01082">
    <property type="entry name" value="murC"/>
    <property type="match status" value="1"/>
</dbReference>
<dbReference type="HAMAP" id="MF_00046">
    <property type="entry name" value="MurC"/>
    <property type="match status" value="1"/>
</dbReference>
<dbReference type="InterPro" id="IPR004101">
    <property type="entry name" value="Mur_ligase_C"/>
</dbReference>
<name>A0A1G6YJY3_9BACT</name>
<reference evidence="19" key="1">
    <citation type="submission" date="2016-10" db="EMBL/GenBank/DDBJ databases">
        <authorList>
            <person name="Varghese N."/>
            <person name="Submissions S."/>
        </authorList>
    </citation>
    <scope>NUCLEOTIDE SEQUENCE [LARGE SCALE GENOMIC DNA]</scope>
    <source>
        <strain evidence="19">DSM 8987</strain>
    </source>
</reference>
<evidence type="ECO:0000256" key="12">
    <source>
        <dbReference type="ARBA" id="ARBA00023316"/>
    </source>
</evidence>
<evidence type="ECO:0000256" key="14">
    <source>
        <dbReference type="HAMAP-Rule" id="MF_00046"/>
    </source>
</evidence>
<comment type="catalytic activity">
    <reaction evidence="13 14">
        <text>UDP-N-acetyl-alpha-D-muramate + L-alanine + ATP = UDP-N-acetyl-alpha-D-muramoyl-L-alanine + ADP + phosphate + H(+)</text>
        <dbReference type="Rhea" id="RHEA:23372"/>
        <dbReference type="ChEBI" id="CHEBI:15378"/>
        <dbReference type="ChEBI" id="CHEBI:30616"/>
        <dbReference type="ChEBI" id="CHEBI:43474"/>
        <dbReference type="ChEBI" id="CHEBI:57972"/>
        <dbReference type="ChEBI" id="CHEBI:70757"/>
        <dbReference type="ChEBI" id="CHEBI:83898"/>
        <dbReference type="ChEBI" id="CHEBI:456216"/>
        <dbReference type="EC" id="6.3.2.8"/>
    </reaction>
</comment>
<dbReference type="InterPro" id="IPR000713">
    <property type="entry name" value="Mur_ligase_N"/>
</dbReference>
<evidence type="ECO:0000256" key="11">
    <source>
        <dbReference type="ARBA" id="ARBA00023306"/>
    </source>
</evidence>
<evidence type="ECO:0000256" key="7">
    <source>
        <dbReference type="ARBA" id="ARBA00022741"/>
    </source>
</evidence>
<evidence type="ECO:0000313" key="19">
    <source>
        <dbReference type="Proteomes" id="UP000243205"/>
    </source>
</evidence>
<keyword evidence="6 14" id="KW-0132">Cell division</keyword>
<dbReference type="UniPathway" id="UPA00219"/>
<feature type="domain" description="Mur ligase C-terminal" evidence="16">
    <location>
        <begin position="311"/>
        <end position="440"/>
    </location>
</feature>
<feature type="binding site" evidence="14">
    <location>
        <begin position="112"/>
        <end position="118"/>
    </location>
    <ligand>
        <name>ATP</name>
        <dbReference type="ChEBI" id="CHEBI:30616"/>
    </ligand>
</feature>
<protein>
    <recommendedName>
        <fullName evidence="3 14">UDP-N-acetylmuramate--L-alanine ligase</fullName>
        <ecNumber evidence="3 14">6.3.2.8</ecNumber>
    </recommendedName>
    <alternativeName>
        <fullName evidence="14">UDP-N-acetylmuramoyl-L-alanine synthetase</fullName>
    </alternativeName>
</protein>
<evidence type="ECO:0000256" key="5">
    <source>
        <dbReference type="ARBA" id="ARBA00022598"/>
    </source>
</evidence>
<dbReference type="GO" id="GO:0005524">
    <property type="term" value="F:ATP binding"/>
    <property type="evidence" value="ECO:0007669"/>
    <property type="project" value="UniProtKB-UniRule"/>
</dbReference>
<evidence type="ECO:0000256" key="10">
    <source>
        <dbReference type="ARBA" id="ARBA00022984"/>
    </source>
</evidence>
<evidence type="ECO:0000256" key="3">
    <source>
        <dbReference type="ARBA" id="ARBA00012211"/>
    </source>
</evidence>
<keyword evidence="9 14" id="KW-0133">Cell shape</keyword>
<dbReference type="OrthoDB" id="9804126at2"/>
<dbReference type="Gene3D" id="3.40.50.720">
    <property type="entry name" value="NAD(P)-binding Rossmann-like Domain"/>
    <property type="match status" value="1"/>
</dbReference>
<evidence type="ECO:0000259" key="15">
    <source>
        <dbReference type="Pfam" id="PF01225"/>
    </source>
</evidence>
<dbReference type="InterPro" id="IPR013221">
    <property type="entry name" value="Mur_ligase_cen"/>
</dbReference>
<dbReference type="GO" id="GO:0051301">
    <property type="term" value="P:cell division"/>
    <property type="evidence" value="ECO:0007669"/>
    <property type="project" value="UniProtKB-KW"/>
</dbReference>
<evidence type="ECO:0000259" key="17">
    <source>
        <dbReference type="Pfam" id="PF08245"/>
    </source>
</evidence>
<feature type="domain" description="Mur ligase central" evidence="17">
    <location>
        <begin position="110"/>
        <end position="289"/>
    </location>
</feature>
<evidence type="ECO:0000256" key="2">
    <source>
        <dbReference type="ARBA" id="ARBA00004752"/>
    </source>
</evidence>
<keyword evidence="4 14" id="KW-0963">Cytoplasm</keyword>
<keyword evidence="5 14" id="KW-0436">Ligase</keyword>
<proteinExistence type="inferred from homology"/>
<dbReference type="GO" id="GO:0009252">
    <property type="term" value="P:peptidoglycan biosynthetic process"/>
    <property type="evidence" value="ECO:0007669"/>
    <property type="project" value="UniProtKB-UniRule"/>
</dbReference>
<comment type="function">
    <text evidence="14">Cell wall formation.</text>
</comment>
<keyword evidence="19" id="KW-1185">Reference proteome</keyword>
<evidence type="ECO:0000259" key="16">
    <source>
        <dbReference type="Pfam" id="PF02875"/>
    </source>
</evidence>
<keyword evidence="8 14" id="KW-0067">ATP-binding</keyword>
<dbReference type="EC" id="6.3.2.8" evidence="3 14"/>
<comment type="subcellular location">
    <subcellularLocation>
        <location evidence="1 14">Cytoplasm</location>
    </subcellularLocation>
</comment>
<evidence type="ECO:0000256" key="13">
    <source>
        <dbReference type="ARBA" id="ARBA00047833"/>
    </source>
</evidence>
<dbReference type="GO" id="GO:0005737">
    <property type="term" value="C:cytoplasm"/>
    <property type="evidence" value="ECO:0007669"/>
    <property type="project" value="UniProtKB-SubCell"/>
</dbReference>
<dbReference type="Pfam" id="PF02875">
    <property type="entry name" value="Mur_ligase_C"/>
    <property type="match status" value="1"/>
</dbReference>
<keyword evidence="11 14" id="KW-0131">Cell cycle</keyword>
<dbReference type="GO" id="GO:0008360">
    <property type="term" value="P:regulation of cell shape"/>
    <property type="evidence" value="ECO:0007669"/>
    <property type="project" value="UniProtKB-KW"/>
</dbReference>